<dbReference type="Proteomes" id="UP001152795">
    <property type="component" value="Unassembled WGS sequence"/>
</dbReference>
<evidence type="ECO:0000313" key="1">
    <source>
        <dbReference type="EMBL" id="CAB3981378.1"/>
    </source>
</evidence>
<proteinExistence type="predicted"/>
<evidence type="ECO:0000313" key="2">
    <source>
        <dbReference type="Proteomes" id="UP001152795"/>
    </source>
</evidence>
<keyword evidence="2" id="KW-1185">Reference proteome</keyword>
<gene>
    <name evidence="1" type="ORF">PACLA_8A010755</name>
</gene>
<organism evidence="1 2">
    <name type="scientific">Paramuricea clavata</name>
    <name type="common">Red gorgonian</name>
    <name type="synonym">Violescent sea-whip</name>
    <dbReference type="NCBI Taxonomy" id="317549"/>
    <lineage>
        <taxon>Eukaryota</taxon>
        <taxon>Metazoa</taxon>
        <taxon>Cnidaria</taxon>
        <taxon>Anthozoa</taxon>
        <taxon>Octocorallia</taxon>
        <taxon>Malacalcyonacea</taxon>
        <taxon>Plexauridae</taxon>
        <taxon>Paramuricea</taxon>
    </lineage>
</organism>
<sequence length="258" mass="30261">MPSWRQKCTKPALASKIKVTLTRSDHRCYATKVMERYAMLQGHGTNAMLHGTNVLRDKCLKSIYLKLVKKHDKQLYTVSDDGWFNISLTGIYTKNVACEVQKICNERCCGCKVYEQDCLMMDEHETWAMHGFNAIEQANKTSSTWNEFMAATKILNVENHKDFTQHLMCLQEEPDQNFVYTLLQVYRDNQPLLRILQDLWNPQTDPLESYAQCHFSSPPRYTYYVKGTKETFKSLKTDHNKAYQKHLENKLREQLNKL</sequence>
<protein>
    <submittedName>
        <fullName evidence="1">Uncharacterized protein</fullName>
    </submittedName>
</protein>
<accession>A0A7D9HE24</accession>
<reference evidence="1" key="1">
    <citation type="submission" date="2020-04" db="EMBL/GenBank/DDBJ databases">
        <authorList>
            <person name="Alioto T."/>
            <person name="Alioto T."/>
            <person name="Gomez Garrido J."/>
        </authorList>
    </citation>
    <scope>NUCLEOTIDE SEQUENCE</scope>
    <source>
        <strain evidence="1">A484AB</strain>
    </source>
</reference>
<dbReference type="EMBL" id="CACRXK020000383">
    <property type="protein sequence ID" value="CAB3981378.1"/>
    <property type="molecule type" value="Genomic_DNA"/>
</dbReference>
<name>A0A7D9HE24_PARCT</name>
<dbReference type="AlphaFoldDB" id="A0A7D9HE24"/>
<comment type="caution">
    <text evidence="1">The sequence shown here is derived from an EMBL/GenBank/DDBJ whole genome shotgun (WGS) entry which is preliminary data.</text>
</comment>